<accession>A0A9K3JWI6</accession>
<dbReference type="Gramene" id="mRNA:HanXRQr2_Chr01g0019811">
    <property type="protein sequence ID" value="CDS:HanXRQr2_Chr01g0019811.1"/>
    <property type="gene ID" value="HanXRQr2_Chr01g0019811"/>
</dbReference>
<reference evidence="2" key="1">
    <citation type="journal article" date="2017" name="Nature">
        <title>The sunflower genome provides insights into oil metabolism, flowering and Asterid evolution.</title>
        <authorList>
            <person name="Badouin H."/>
            <person name="Gouzy J."/>
            <person name="Grassa C.J."/>
            <person name="Murat F."/>
            <person name="Staton S.E."/>
            <person name="Cottret L."/>
            <person name="Lelandais-Briere C."/>
            <person name="Owens G.L."/>
            <person name="Carrere S."/>
            <person name="Mayjonade B."/>
            <person name="Legrand L."/>
            <person name="Gill N."/>
            <person name="Kane N.C."/>
            <person name="Bowers J.E."/>
            <person name="Hubner S."/>
            <person name="Bellec A."/>
            <person name="Berard A."/>
            <person name="Berges H."/>
            <person name="Blanchet N."/>
            <person name="Boniface M.C."/>
            <person name="Brunel D."/>
            <person name="Catrice O."/>
            <person name="Chaidir N."/>
            <person name="Claudel C."/>
            <person name="Donnadieu C."/>
            <person name="Faraut T."/>
            <person name="Fievet G."/>
            <person name="Helmstetter N."/>
            <person name="King M."/>
            <person name="Knapp S.J."/>
            <person name="Lai Z."/>
            <person name="Le Paslier M.C."/>
            <person name="Lippi Y."/>
            <person name="Lorenzon L."/>
            <person name="Mandel J.R."/>
            <person name="Marage G."/>
            <person name="Marchand G."/>
            <person name="Marquand E."/>
            <person name="Bret-Mestries E."/>
            <person name="Morien E."/>
            <person name="Nambeesan S."/>
            <person name="Nguyen T."/>
            <person name="Pegot-Espagnet P."/>
            <person name="Pouilly N."/>
            <person name="Raftis F."/>
            <person name="Sallet E."/>
            <person name="Schiex T."/>
            <person name="Thomas J."/>
            <person name="Vandecasteele C."/>
            <person name="Vares D."/>
            <person name="Vear F."/>
            <person name="Vautrin S."/>
            <person name="Crespi M."/>
            <person name="Mangin B."/>
            <person name="Burke J.M."/>
            <person name="Salse J."/>
            <person name="Munos S."/>
            <person name="Vincourt P."/>
            <person name="Rieseberg L.H."/>
            <person name="Langlade N.B."/>
        </authorList>
    </citation>
    <scope>NUCLEOTIDE SEQUENCE</scope>
    <source>
        <tissue evidence="2">Leaves</tissue>
    </source>
</reference>
<protein>
    <submittedName>
        <fullName evidence="2">ABC-type xenobiotic transporter</fullName>
    </submittedName>
</protein>
<keyword evidence="3" id="KW-1185">Reference proteome</keyword>
<proteinExistence type="predicted"/>
<dbReference type="SUPFAM" id="SSF52540">
    <property type="entry name" value="P-loop containing nucleoside triphosphate hydrolases"/>
    <property type="match status" value="1"/>
</dbReference>
<dbReference type="PANTHER" id="PTHR24221">
    <property type="entry name" value="ATP-BINDING CASSETTE SUB-FAMILY B"/>
    <property type="match status" value="1"/>
</dbReference>
<evidence type="ECO:0000259" key="1">
    <source>
        <dbReference type="Pfam" id="PF00005"/>
    </source>
</evidence>
<dbReference type="Proteomes" id="UP000215914">
    <property type="component" value="Unassembled WGS sequence"/>
</dbReference>
<dbReference type="EMBL" id="MNCJ02000316">
    <property type="protein sequence ID" value="KAF5821862.1"/>
    <property type="molecule type" value="Genomic_DNA"/>
</dbReference>
<organism evidence="2 3">
    <name type="scientific">Helianthus annuus</name>
    <name type="common">Common sunflower</name>
    <dbReference type="NCBI Taxonomy" id="4232"/>
    <lineage>
        <taxon>Eukaryota</taxon>
        <taxon>Viridiplantae</taxon>
        <taxon>Streptophyta</taxon>
        <taxon>Embryophyta</taxon>
        <taxon>Tracheophyta</taxon>
        <taxon>Spermatophyta</taxon>
        <taxon>Magnoliopsida</taxon>
        <taxon>eudicotyledons</taxon>
        <taxon>Gunneridae</taxon>
        <taxon>Pentapetalae</taxon>
        <taxon>asterids</taxon>
        <taxon>campanulids</taxon>
        <taxon>Asterales</taxon>
        <taxon>Asteraceae</taxon>
        <taxon>Asteroideae</taxon>
        <taxon>Heliantheae alliance</taxon>
        <taxon>Heliantheae</taxon>
        <taxon>Helianthus</taxon>
    </lineage>
</organism>
<reference evidence="2" key="2">
    <citation type="submission" date="2020-06" db="EMBL/GenBank/DDBJ databases">
        <title>Helianthus annuus Genome sequencing and assembly Release 2.</title>
        <authorList>
            <person name="Gouzy J."/>
            <person name="Langlade N."/>
            <person name="Munos S."/>
        </authorList>
    </citation>
    <scope>NUCLEOTIDE SEQUENCE</scope>
    <source>
        <tissue evidence="2">Leaves</tissue>
    </source>
</reference>
<name>A0A9K3JWI6_HELAN</name>
<dbReference type="GO" id="GO:0005524">
    <property type="term" value="F:ATP binding"/>
    <property type="evidence" value="ECO:0007669"/>
    <property type="project" value="InterPro"/>
</dbReference>
<evidence type="ECO:0000313" key="2">
    <source>
        <dbReference type="EMBL" id="KAF5821862.1"/>
    </source>
</evidence>
<dbReference type="InterPro" id="IPR039421">
    <property type="entry name" value="Type_1_exporter"/>
</dbReference>
<dbReference type="Gene3D" id="3.40.50.300">
    <property type="entry name" value="P-loop containing nucleotide triphosphate hydrolases"/>
    <property type="match status" value="1"/>
</dbReference>
<dbReference type="InterPro" id="IPR027417">
    <property type="entry name" value="P-loop_NTPase"/>
</dbReference>
<dbReference type="InterPro" id="IPR003439">
    <property type="entry name" value="ABC_transporter-like_ATP-bd"/>
</dbReference>
<gene>
    <name evidence="2" type="ORF">HanXRQr2_Chr01g0019811</name>
</gene>
<evidence type="ECO:0000313" key="3">
    <source>
        <dbReference type="Proteomes" id="UP000215914"/>
    </source>
</evidence>
<dbReference type="AlphaFoldDB" id="A0A9K3JWI6"/>
<dbReference type="PANTHER" id="PTHR24221:SF572">
    <property type="entry name" value="P-GLYCOPROTEIN 16-RELATED"/>
    <property type="match status" value="1"/>
</dbReference>
<dbReference type="Pfam" id="PF00005">
    <property type="entry name" value="ABC_tran"/>
    <property type="match status" value="1"/>
</dbReference>
<comment type="caution">
    <text evidence="2">The sequence shown here is derived from an EMBL/GenBank/DDBJ whole genome shotgun (WGS) entry which is preliminary data.</text>
</comment>
<sequence length="117" mass="13092">METGPLNHIINPKRIYGQIELKQVEFVYLTRPKKMVLKGLSLKIEAGEVAALVGISGSGKSTIIGMIQRFYDPVVGSVKIDGVDIKRYNIKALRSFIAWVDQEPIFFNIAHSFSDLL</sequence>
<feature type="domain" description="ABC transporter" evidence="1">
    <location>
        <begin position="37"/>
        <end position="108"/>
    </location>
</feature>
<dbReference type="GO" id="GO:0016887">
    <property type="term" value="F:ATP hydrolysis activity"/>
    <property type="evidence" value="ECO:0007669"/>
    <property type="project" value="InterPro"/>
</dbReference>